<evidence type="ECO:0000313" key="3">
    <source>
        <dbReference type="EnsemblPlants" id="HORVU.MOREX.r3.6HG0632730.1.CDS1"/>
    </source>
</evidence>
<evidence type="ECO:0008006" key="5">
    <source>
        <dbReference type="Google" id="ProtNLM"/>
    </source>
</evidence>
<dbReference type="InterPro" id="IPR050796">
    <property type="entry name" value="SCF_F-box_component"/>
</dbReference>
<evidence type="ECO:0000313" key="4">
    <source>
        <dbReference type="Proteomes" id="UP000011116"/>
    </source>
</evidence>
<dbReference type="Gramene" id="HORVU.MOREX.r3.6HG0632730.1">
    <property type="protein sequence ID" value="HORVU.MOREX.r3.6HG0632730.1.CDS1"/>
    <property type="gene ID" value="HORVU.MOREX.r3.6HG0632730"/>
</dbReference>
<dbReference type="InterPro" id="IPR001810">
    <property type="entry name" value="F-box_dom"/>
</dbReference>
<dbReference type="PANTHER" id="PTHR31672:SF13">
    <property type="entry name" value="F-BOX PROTEIN CPR30-LIKE"/>
    <property type="match status" value="1"/>
</dbReference>
<keyword evidence="4" id="KW-1185">Reference proteome</keyword>
<name>A0A8I6XZI8_HORVV</name>
<sequence length="499" mass="56238">MCYNIWLLRDDDAWDLRFRIDLATAAPEVRRFMACHVRPLAFIDGGHRIIFRPSIQSANDSKPVHQLCAYNPTTGAIEELLADGCLIAQPSENGHATTKALVYEESLVSTGRPHEDILFSSASTRALCLALQRLPAAILAKLKLVCRTWRAMIESNRFVKLHNHYARTRRSSPLRVFFPDATTEDRRMESLWHASLKLLERRVVSCKPCHGLLLATSSENNKDVLRVLSPVIDEEITLHFPSGSTTGMGYDEVTEEHVLVTLANAGHGSSAAMECHLWRLKEDMSRIVRSPFPIHVRLDLPPIYVDGKMYWMGDPPPDQDSQSSHSCHGMIMALDIHTESFEVLPVPHADDGCRMLVVELAGRLCVAHPCAHTETMTIWSKNNKPELVDNKCNDEGCEQEWTREHVIELWRWPGFSPKTAAGLIVPVEVDAMGGGQILLDTGSEVGLYDPSEQTMHTVYSLNWPHGEHTDKFVATALWEDSMVPPPPMRCEPERWYRDV</sequence>
<protein>
    <recommendedName>
        <fullName evidence="5">F-box domain-containing protein</fullName>
    </recommendedName>
</protein>
<feature type="domain" description="F-box associated beta-propeller type 1" evidence="2">
    <location>
        <begin position="204"/>
        <end position="380"/>
    </location>
</feature>
<dbReference type="Pfam" id="PF00646">
    <property type="entry name" value="F-box"/>
    <property type="match status" value="1"/>
</dbReference>
<dbReference type="Proteomes" id="UP000011116">
    <property type="component" value="Chromosome 6H"/>
</dbReference>
<evidence type="ECO:0000259" key="2">
    <source>
        <dbReference type="Pfam" id="PF07734"/>
    </source>
</evidence>
<dbReference type="Pfam" id="PF07734">
    <property type="entry name" value="FBA_1"/>
    <property type="match status" value="1"/>
</dbReference>
<dbReference type="InterPro" id="IPR036047">
    <property type="entry name" value="F-box-like_dom_sf"/>
</dbReference>
<reference evidence="4" key="1">
    <citation type="journal article" date="2012" name="Nature">
        <title>A physical, genetic and functional sequence assembly of the barley genome.</title>
        <authorList>
            <consortium name="The International Barley Genome Sequencing Consortium"/>
            <person name="Mayer K.F."/>
            <person name="Waugh R."/>
            <person name="Brown J.W."/>
            <person name="Schulman A."/>
            <person name="Langridge P."/>
            <person name="Platzer M."/>
            <person name="Fincher G.B."/>
            <person name="Muehlbauer G.J."/>
            <person name="Sato K."/>
            <person name="Close T.J."/>
            <person name="Wise R.P."/>
            <person name="Stein N."/>
        </authorList>
    </citation>
    <scope>NUCLEOTIDE SEQUENCE [LARGE SCALE GENOMIC DNA]</scope>
    <source>
        <strain evidence="4">cv. Morex</strain>
    </source>
</reference>
<dbReference type="SMR" id="A0A8I6XZI8"/>
<dbReference type="InterPro" id="IPR006527">
    <property type="entry name" value="F-box-assoc_dom_typ1"/>
</dbReference>
<dbReference type="NCBIfam" id="TIGR01640">
    <property type="entry name" value="F_box_assoc_1"/>
    <property type="match status" value="1"/>
</dbReference>
<evidence type="ECO:0000259" key="1">
    <source>
        <dbReference type="Pfam" id="PF00646"/>
    </source>
</evidence>
<dbReference type="PANTHER" id="PTHR31672">
    <property type="entry name" value="BNACNNG10540D PROTEIN"/>
    <property type="match status" value="1"/>
</dbReference>
<proteinExistence type="predicted"/>
<dbReference type="InterPro" id="IPR017451">
    <property type="entry name" value="F-box-assoc_interact_dom"/>
</dbReference>
<dbReference type="EnsemblPlants" id="HORVU.MOREX.r3.6HG0632730.1">
    <property type="protein sequence ID" value="HORVU.MOREX.r3.6HG0632730.1.CDS1"/>
    <property type="gene ID" value="HORVU.MOREX.r3.6HG0632730"/>
</dbReference>
<reference evidence="3" key="2">
    <citation type="submission" date="2020-10" db="EMBL/GenBank/DDBJ databases">
        <authorList>
            <person name="Scholz U."/>
            <person name="Mascher M."/>
            <person name="Fiebig A."/>
        </authorList>
    </citation>
    <scope>NUCLEOTIDE SEQUENCE [LARGE SCALE GENOMIC DNA]</scope>
    <source>
        <strain evidence="3">cv. Morex</strain>
    </source>
</reference>
<dbReference type="SUPFAM" id="SSF81383">
    <property type="entry name" value="F-box domain"/>
    <property type="match status" value="1"/>
</dbReference>
<dbReference type="AlphaFoldDB" id="A0A8I6XZI8"/>
<reference evidence="3" key="3">
    <citation type="submission" date="2022-01" db="UniProtKB">
        <authorList>
            <consortium name="EnsemblPlants"/>
        </authorList>
    </citation>
    <scope>IDENTIFICATION</scope>
    <source>
        <strain evidence="3">subsp. vulgare</strain>
    </source>
</reference>
<accession>A0A8I6XZI8</accession>
<feature type="domain" description="F-box" evidence="1">
    <location>
        <begin position="126"/>
        <end position="159"/>
    </location>
</feature>
<organism evidence="3 4">
    <name type="scientific">Hordeum vulgare subsp. vulgare</name>
    <name type="common">Domesticated barley</name>
    <dbReference type="NCBI Taxonomy" id="112509"/>
    <lineage>
        <taxon>Eukaryota</taxon>
        <taxon>Viridiplantae</taxon>
        <taxon>Streptophyta</taxon>
        <taxon>Embryophyta</taxon>
        <taxon>Tracheophyta</taxon>
        <taxon>Spermatophyta</taxon>
        <taxon>Magnoliopsida</taxon>
        <taxon>Liliopsida</taxon>
        <taxon>Poales</taxon>
        <taxon>Poaceae</taxon>
        <taxon>BOP clade</taxon>
        <taxon>Pooideae</taxon>
        <taxon>Triticodae</taxon>
        <taxon>Triticeae</taxon>
        <taxon>Hordeinae</taxon>
        <taxon>Hordeum</taxon>
    </lineage>
</organism>